<evidence type="ECO:0000313" key="2">
    <source>
        <dbReference type="Proteomes" id="UP000010164"/>
    </source>
</evidence>
<proteinExistence type="predicted"/>
<accession>L0WA38</accession>
<dbReference type="STRING" id="1177179.A11A3_11663"/>
<sequence>MRVRVDDRPTLICAEAARHYRRRLVGLIGRARLAPDQALWIPHCRSIHMFFMRFAIDAVFLDAHGRVLRVHAGLKPWRTATVWRARSVLELAVGTAADLGIKENSHVQIVADSNADRAAQRLRL</sequence>
<evidence type="ECO:0000313" key="1">
    <source>
        <dbReference type="EMBL" id="EKF73864.1"/>
    </source>
</evidence>
<dbReference type="InterPro" id="IPR003795">
    <property type="entry name" value="DUF192"/>
</dbReference>
<dbReference type="PATRIC" id="fig|1177179.3.peg.2328"/>
<organism evidence="1 2">
    <name type="scientific">Alcanivorax hongdengensis A-11-3</name>
    <dbReference type="NCBI Taxonomy" id="1177179"/>
    <lineage>
        <taxon>Bacteria</taxon>
        <taxon>Pseudomonadati</taxon>
        <taxon>Pseudomonadota</taxon>
        <taxon>Gammaproteobacteria</taxon>
        <taxon>Oceanospirillales</taxon>
        <taxon>Alcanivoracaceae</taxon>
        <taxon>Alcanivorax</taxon>
    </lineage>
</organism>
<dbReference type="PANTHER" id="PTHR37953:SF1">
    <property type="entry name" value="UPF0127 PROTEIN MJ1496"/>
    <property type="match status" value="1"/>
</dbReference>
<dbReference type="AlphaFoldDB" id="L0WA38"/>
<evidence type="ECO:0008006" key="3">
    <source>
        <dbReference type="Google" id="ProtNLM"/>
    </source>
</evidence>
<dbReference type="EMBL" id="AMRJ01000018">
    <property type="protein sequence ID" value="EKF73864.1"/>
    <property type="molecule type" value="Genomic_DNA"/>
</dbReference>
<gene>
    <name evidence="1" type="ORF">A11A3_11663</name>
</gene>
<reference evidence="1 2" key="1">
    <citation type="journal article" date="2012" name="J. Bacteriol.">
        <title>Genome Sequence of the Alkane-Degrading Bacterium Alcanivorax hongdengensis Type Strain A-11-3.</title>
        <authorList>
            <person name="Lai Q."/>
            <person name="Shao Z."/>
        </authorList>
    </citation>
    <scope>NUCLEOTIDE SEQUENCE [LARGE SCALE GENOMIC DNA]</scope>
    <source>
        <strain evidence="1 2">A-11-3</strain>
    </source>
</reference>
<dbReference type="eggNOG" id="COG1430">
    <property type="taxonomic scope" value="Bacteria"/>
</dbReference>
<dbReference type="Pfam" id="PF02643">
    <property type="entry name" value="DUF192"/>
    <property type="match status" value="1"/>
</dbReference>
<dbReference type="InterPro" id="IPR038695">
    <property type="entry name" value="Saro_0823-like_sf"/>
</dbReference>
<dbReference type="PANTHER" id="PTHR37953">
    <property type="entry name" value="UPF0127 PROTEIN MJ1496"/>
    <property type="match status" value="1"/>
</dbReference>
<dbReference type="OrthoDB" id="5526466at2"/>
<comment type="caution">
    <text evidence="1">The sequence shown here is derived from an EMBL/GenBank/DDBJ whole genome shotgun (WGS) entry which is preliminary data.</text>
</comment>
<dbReference type="Proteomes" id="UP000010164">
    <property type="component" value="Unassembled WGS sequence"/>
</dbReference>
<dbReference type="Gene3D" id="2.60.120.1140">
    <property type="entry name" value="Protein of unknown function DUF192"/>
    <property type="match status" value="1"/>
</dbReference>
<protein>
    <recommendedName>
        <fullName evidence="3">DUF192 domain-containing protein</fullName>
    </recommendedName>
</protein>
<keyword evidence="2" id="KW-1185">Reference proteome</keyword>
<name>L0WA38_9GAMM</name>